<name>A0A3M2LE19_9NOCA</name>
<dbReference type="PANTHER" id="PTHR43619">
    <property type="entry name" value="S-ADENOSYL-L-METHIONINE-DEPENDENT METHYLTRANSFERASE YKTD-RELATED"/>
    <property type="match status" value="1"/>
</dbReference>
<dbReference type="PANTHER" id="PTHR43619:SF2">
    <property type="entry name" value="S-ADENOSYL-L-METHIONINE-DEPENDENT METHYLTRANSFERASES SUPERFAMILY PROTEIN"/>
    <property type="match status" value="1"/>
</dbReference>
<comment type="caution">
    <text evidence="8">The sequence shown here is derived from an EMBL/GenBank/DDBJ whole genome shotgun (WGS) entry which is preliminary data.</text>
</comment>
<protein>
    <recommendedName>
        <fullName evidence="6">S-adenosyl-L-methionine-dependent methyltransferase</fullName>
        <ecNumber evidence="6">2.1.1.-</ecNumber>
    </recommendedName>
</protein>
<dbReference type="InterPro" id="IPR007213">
    <property type="entry name" value="Ppm1/Ppm2/Tcmp"/>
</dbReference>
<sequence>MPCCASEPVRSPSAFRYWSPGAARTSPTATSPGQHTVPRSAQSPMPRPSRPSTGWRRRRHGLGRRGAGSAAVESNDTGCRRSFVTTMDEVLHTEPSRTALATAYARAFHQIAPEPRVFIDPLAIPICGLTAAELTDRDTANLRKVTDPAPRRNRRMFLAARARFAEEVVQQAVAGGVRQVAVLGAGLDTFAYRNPYPGVRVVEVDHPNTQEWKRERLASAGIEIPDSMSFAPVDFETGTLGAGLAAVGWSRTEPAAFVWLGVVMYLEPATVRETLGFLAAQDAPVHVVADYLQPPDASTPAVVLERAAAIAAMGEPFQAYFSPDDMAAELRAAGFTGIDDHGAAELLVRYGAIHQASPGRRWSEPHVVHASK</sequence>
<dbReference type="AlphaFoldDB" id="A0A3M2LE19"/>
<keyword evidence="3 6" id="KW-0489">Methyltransferase</keyword>
<proteinExistence type="inferred from homology"/>
<evidence type="ECO:0000256" key="5">
    <source>
        <dbReference type="ARBA" id="ARBA00022691"/>
    </source>
</evidence>
<comment type="function">
    <text evidence="1 6">Exhibits S-adenosyl-L-methionine-dependent methyltransferase activity.</text>
</comment>
<dbReference type="InterPro" id="IPR011610">
    <property type="entry name" value="SAM_mthyl_Trfase_ML2640-like"/>
</dbReference>
<feature type="compositionally biased region" description="Polar residues" evidence="7">
    <location>
        <begin position="25"/>
        <end position="43"/>
    </location>
</feature>
<evidence type="ECO:0000256" key="3">
    <source>
        <dbReference type="ARBA" id="ARBA00022603"/>
    </source>
</evidence>
<evidence type="ECO:0000256" key="4">
    <source>
        <dbReference type="ARBA" id="ARBA00022679"/>
    </source>
</evidence>
<dbReference type="InterPro" id="IPR029063">
    <property type="entry name" value="SAM-dependent_MTases_sf"/>
</dbReference>
<accession>A0A3M2LE19</accession>
<comment type="similarity">
    <text evidence="2 6">Belongs to the UPF0677 family.</text>
</comment>
<dbReference type="Gene3D" id="3.40.50.150">
    <property type="entry name" value="Vaccinia Virus protein VP39"/>
    <property type="match status" value="1"/>
</dbReference>
<evidence type="ECO:0000256" key="2">
    <source>
        <dbReference type="ARBA" id="ARBA00008138"/>
    </source>
</evidence>
<evidence type="ECO:0000256" key="6">
    <source>
        <dbReference type="RuleBase" id="RU362030"/>
    </source>
</evidence>
<feature type="region of interest" description="Disordered" evidence="7">
    <location>
        <begin position="1"/>
        <end position="76"/>
    </location>
</feature>
<keyword evidence="9" id="KW-1185">Reference proteome</keyword>
<dbReference type="GO" id="GO:0008168">
    <property type="term" value="F:methyltransferase activity"/>
    <property type="evidence" value="ECO:0007669"/>
    <property type="project" value="UniProtKB-UniRule"/>
</dbReference>
<dbReference type="Pfam" id="PF04072">
    <property type="entry name" value="LCM"/>
    <property type="match status" value="1"/>
</dbReference>
<evidence type="ECO:0000256" key="7">
    <source>
        <dbReference type="SAM" id="MobiDB-lite"/>
    </source>
</evidence>
<organism evidence="8 9">
    <name type="scientific">Nocardia stercoris</name>
    <dbReference type="NCBI Taxonomy" id="2483361"/>
    <lineage>
        <taxon>Bacteria</taxon>
        <taxon>Bacillati</taxon>
        <taxon>Actinomycetota</taxon>
        <taxon>Actinomycetes</taxon>
        <taxon>Mycobacteriales</taxon>
        <taxon>Nocardiaceae</taxon>
        <taxon>Nocardia</taxon>
    </lineage>
</organism>
<dbReference type="NCBIfam" id="TIGR00027">
    <property type="entry name" value="mthyl_TIGR00027"/>
    <property type="match status" value="1"/>
</dbReference>
<dbReference type="GO" id="GO:0032259">
    <property type="term" value="P:methylation"/>
    <property type="evidence" value="ECO:0007669"/>
    <property type="project" value="UniProtKB-KW"/>
</dbReference>
<evidence type="ECO:0000313" key="8">
    <source>
        <dbReference type="EMBL" id="RMI35286.1"/>
    </source>
</evidence>
<gene>
    <name evidence="8" type="ORF">EBN03_03090</name>
</gene>
<evidence type="ECO:0000256" key="1">
    <source>
        <dbReference type="ARBA" id="ARBA00003907"/>
    </source>
</evidence>
<dbReference type="SUPFAM" id="SSF53335">
    <property type="entry name" value="S-adenosyl-L-methionine-dependent methyltransferases"/>
    <property type="match status" value="1"/>
</dbReference>
<dbReference type="EC" id="2.1.1.-" evidence="6"/>
<keyword evidence="4 8" id="KW-0808">Transferase</keyword>
<evidence type="ECO:0000313" key="9">
    <source>
        <dbReference type="Proteomes" id="UP000279275"/>
    </source>
</evidence>
<reference evidence="8 9" key="1">
    <citation type="submission" date="2018-10" db="EMBL/GenBank/DDBJ databases">
        <title>Isolation from cow dung.</title>
        <authorList>
            <person name="Ling L."/>
        </authorList>
    </citation>
    <scope>NUCLEOTIDE SEQUENCE [LARGE SCALE GENOMIC DNA]</scope>
    <source>
        <strain evidence="8 9">NEAU-LL90</strain>
    </source>
</reference>
<keyword evidence="5 6" id="KW-0949">S-adenosyl-L-methionine</keyword>
<dbReference type="Proteomes" id="UP000279275">
    <property type="component" value="Unassembled WGS sequence"/>
</dbReference>
<dbReference type="EMBL" id="RFFH01000001">
    <property type="protein sequence ID" value="RMI35286.1"/>
    <property type="molecule type" value="Genomic_DNA"/>
</dbReference>